<evidence type="ECO:0000313" key="3">
    <source>
        <dbReference type="Proteomes" id="UP000323011"/>
    </source>
</evidence>
<organism evidence="2 3">
    <name type="scientific">Cafeteria roenbergensis</name>
    <name type="common">Marine flagellate</name>
    <dbReference type="NCBI Taxonomy" id="33653"/>
    <lineage>
        <taxon>Eukaryota</taxon>
        <taxon>Sar</taxon>
        <taxon>Stramenopiles</taxon>
        <taxon>Bigyra</taxon>
        <taxon>Opalozoa</taxon>
        <taxon>Bicosoecida</taxon>
        <taxon>Cafeteriaceae</taxon>
        <taxon>Cafeteria</taxon>
    </lineage>
</organism>
<dbReference type="EMBL" id="VLTN01000075">
    <property type="protein sequence ID" value="KAA0146916.1"/>
    <property type="molecule type" value="Genomic_DNA"/>
</dbReference>
<keyword evidence="3" id="KW-1185">Reference proteome</keyword>
<feature type="chain" id="PRO_5022658355" description="G8 domain-containing protein" evidence="1">
    <location>
        <begin position="33"/>
        <end position="2418"/>
    </location>
</feature>
<accession>A0A5A8C1L6</accession>
<reference evidence="2 3" key="1">
    <citation type="submission" date="2019-07" db="EMBL/GenBank/DDBJ databases">
        <title>Genomes of Cafeteria roenbergensis.</title>
        <authorList>
            <person name="Fischer M.G."/>
            <person name="Hackl T."/>
            <person name="Roman M."/>
        </authorList>
    </citation>
    <scope>NUCLEOTIDE SEQUENCE [LARGE SCALE GENOMIC DNA]</scope>
    <source>
        <strain evidence="2 3">BVI</strain>
    </source>
</reference>
<dbReference type="PANTHER" id="PTHR31513:SF2">
    <property type="entry name" value="MRAZ"/>
    <property type="match status" value="1"/>
</dbReference>
<evidence type="ECO:0000256" key="1">
    <source>
        <dbReference type="SAM" id="SignalP"/>
    </source>
</evidence>
<name>A0A5A8C1L6_CAFRO</name>
<sequence length="2418" mass="245032">MRPPGRTPRSARFPSRWLSAVLAGVALLGARAEYCPTLSKSSAVVISRSCTLRSGSHAVDSLRIVAGVVVEAPLPLTLTVTKDLDVAGHLAGQATSHSVKTMTIRAGRLIRVDGRIGVDGAGYTGDTRHSSCYRGSNGNGGLHGGGPAGQTCGDYEWPTLAGSSGSSGGGSWVGGNGGGALALFCDESSSSSIEVNGQLTAHGWRGGGHNSYGGRSGGGGAGGSILVVASKLSGSGFVGAYGADGVDGQSTANSNGGSGGRIAIHAAEYSFTGGAGAVAGGLWGTPWGEQNAAGTVFFCKGKLSAAEADPESNPHRCAHRTLYISNGGRPTTSYRTHLPLVGGRRFVVLDELNLASPGIQFSIAAPSTFNAVSSPDDRTSVVVGRISGAHAMSATVYAFAGTTWTFAGVSAGSQSVGRRAIKTWVESTETTPSWSKETSSRETLMNPVELTVGHLLTYTHSRLVVAPDVVVRPGTTITLNAQLVGCRSLTLDTGSAVTMTASGGTWIDDRSGSDGNWEAFVCDAGMSACASKGEDVNSAAARGRYSFSSLRLLGSATLTLGSGVRALGTAELEVIHESRLTVQNSVMQMLARDRLLLGPGAGIRADGCGYSSNSRHASCFATSSRNGGFHGGGPAGQACGDYEWPVLAGAGGSASAGGGAVMLVCNATESSVMTLDGTVTVNGAAGAGAGAGGSLLVVASRLSGSGTLSADGGAATSNSNGGSGGRIAIHAYQPSRTNFTGTVRARAGPLSGSWSTQAAAGTVYWCDGQVSDISAANDAGENTHRCGVRTLEVDNGDLRQTTYQTQLVLPPWRRNVAIDDLRMGNSVQLSVPPPAVFDPVAMPLNRTTVVVGRLEGLGSDTSAIHSRAGVTVVHTGLRPGAQSLRENGDWRRSSMELAGASATVEEHGWLVLPPNVAVRDAVLTVRGEVRGVRSLTLEEGSSASLAASGATWLGDAAGAELAGWGGSIPASSSALEGWEGWACSQRLSACASRGRDAASSSDQGRYVFGSLRLLDDATLTLGAGVSTLGGVEALEALHEARVTVQGPQTEQLRIQSRDRLWLGSGASIRADGAGYGSGTRDASCFGGGSGEGGLHGGGPAGQACGDYEWPMLPGPGGSASAGGGAVMLVCNATESSVMTLDGTVTANGAAGAGAGAGGSLLVVALRLSGSGTLAADGGAATSNSNGGSGGRIAIHAYQPSRANFTGTVRARAGPLSGSWSTQAAAGTVYWCDGQVSDISAANDAGENTHRCGVRTLEVDNGDLRQTTYQTQLVLPPWRRNVAIDDLRMGNSVQLSVPPPAVFDPVAMPLNRTTVVVGRLEGLGSDTSAIHSRAGVTVVHTGLRPGAQSLRENGDWRRSSMELAGASATVEEHGWLVLPPNVAVRDAVLTVRGERLSACASRGRDAASSSDQGRYVFGSLRLLDDATLTLGAGVSTLGGVEALEALHEARVTVQGPQTEQLRIQSRDRLWLGSGASIRADGAGYGSGTRDASCFGGGSGEGGLHGGGPAGQACGDYEWPMLPGPGGSASAGGGAVMLVCNATESSVMTLDGTVTANGAAGAGAGAGGSLLVVALRLSGSGTLSADGGAATSNSNGGSGGRIAIHAYQPSRTNFTGTVRARAGPAYGSWSTQAAAGTVYWCDGRVSDISAANDAGENTHRCGVRTLEVDNGDLRQTTYQTQLVLPPWRRNVAIDDLRMGNSVQLSVPPPAVFDPVAMPLNRTTVVVGRLEGLGSDTSAIHSRAGVTVVHTGLRPGAQSLRENGDWRRSSMELAGASATVEEHGWLVLPPNVAVRDAVLTVRGEVRGVRSLTLEEGSSASLAASGATWLGDAAGAELAGWGGSIPASSSALEGWEGWACSQRLSACASRGRDAASSSDQGRYAFGSLRLLDDATLTLGAGVSTLGGVEALEALHEARVTVQGPQTEQLRIQSRDRLWLGSGASIRADGAGYGSGTRDASCFGGGSGEGGLHGGGPAGQACGDYEWPMLPGPGGSASAGGGAVMLVCNATESSVMTLDGTVTVNGAAGAGAGAGGSLLVVALRLSGSGTLAADGGAATSNSNGGSGGRIAIHAYQPSRTNFTGTVRARAGPLSGSWSTQAAAGTVYWCDGQVSDISAANDAGENTHRCGVRTLEVDNGDLRQTTYQTQLVLPPWRRNVAIDDLRMGNSVQLSVPPPAVFDPVAMPLNRTTVVVGRLEGLGSDTSAIHSRAGVTVVHTGLRPGAQSLRENGDWRRSSMELAGASATVEEHGWLVLPPNVAVRDAVLTVRGEVRGVRSLTLEEGSSASLAASGATWLGDAAGAELAGWGGSIPASSSALEGWEGWACSQRLSACASRGRDAASSSDQGRYVFGSLRLLDDATLTLGAGVSTLGGVEALEALHEARVTVQGPQTEQLRIQSRGPAVARVRGEHPSGRCWLRQRHT</sequence>
<dbReference type="Proteomes" id="UP000323011">
    <property type="component" value="Unassembled WGS sequence"/>
</dbReference>
<feature type="signal peptide" evidence="1">
    <location>
        <begin position="1"/>
        <end position="32"/>
    </location>
</feature>
<keyword evidence="1" id="KW-0732">Signal</keyword>
<comment type="caution">
    <text evidence="2">The sequence shown here is derived from an EMBL/GenBank/DDBJ whole genome shotgun (WGS) entry which is preliminary data.</text>
</comment>
<evidence type="ECO:0000313" key="2">
    <source>
        <dbReference type="EMBL" id="KAA0146916.1"/>
    </source>
</evidence>
<evidence type="ECO:0008006" key="4">
    <source>
        <dbReference type="Google" id="ProtNLM"/>
    </source>
</evidence>
<protein>
    <recommendedName>
        <fullName evidence="4">G8 domain-containing protein</fullName>
    </recommendedName>
</protein>
<dbReference type="PANTHER" id="PTHR31513">
    <property type="entry name" value="EPHRIN TYPE-B RECEPTOR"/>
    <property type="match status" value="1"/>
</dbReference>
<gene>
    <name evidence="2" type="ORF">FNF29_07720</name>
</gene>
<proteinExistence type="predicted"/>